<reference evidence="1 2" key="1">
    <citation type="submission" date="2018-03" db="EMBL/GenBank/DDBJ databases">
        <title>Genomic Encyclopedia of Archaeal and Bacterial Type Strains, Phase II (KMG-II): from individual species to whole genera.</title>
        <authorList>
            <person name="Goeker M."/>
        </authorList>
    </citation>
    <scope>NUCLEOTIDE SEQUENCE [LARGE SCALE GENOMIC DNA]</scope>
    <source>
        <strain evidence="1 2">DSM 28057</strain>
    </source>
</reference>
<evidence type="ECO:0000313" key="2">
    <source>
        <dbReference type="Proteomes" id="UP000240708"/>
    </source>
</evidence>
<organism evidence="1 2">
    <name type="scientific">Cecembia rubra</name>
    <dbReference type="NCBI Taxonomy" id="1485585"/>
    <lineage>
        <taxon>Bacteria</taxon>
        <taxon>Pseudomonadati</taxon>
        <taxon>Bacteroidota</taxon>
        <taxon>Cytophagia</taxon>
        <taxon>Cytophagales</taxon>
        <taxon>Cyclobacteriaceae</taxon>
        <taxon>Cecembia</taxon>
    </lineage>
</organism>
<dbReference type="RefSeq" id="WP_106565302.1">
    <property type="nucleotide sequence ID" value="NZ_PYGF01000001.1"/>
</dbReference>
<dbReference type="OrthoDB" id="1467222at2"/>
<keyword evidence="2" id="KW-1185">Reference proteome</keyword>
<accession>A0A2P8ECH6</accession>
<evidence type="ECO:0000313" key="1">
    <source>
        <dbReference type="EMBL" id="PSL07182.1"/>
    </source>
</evidence>
<name>A0A2P8ECH6_9BACT</name>
<gene>
    <name evidence="1" type="ORF">CLV48_101111</name>
</gene>
<comment type="caution">
    <text evidence="1">The sequence shown here is derived from an EMBL/GenBank/DDBJ whole genome shotgun (WGS) entry which is preliminary data.</text>
</comment>
<dbReference type="AlphaFoldDB" id="A0A2P8ECH6"/>
<dbReference type="Proteomes" id="UP000240708">
    <property type="component" value="Unassembled WGS sequence"/>
</dbReference>
<sequence>MMELNGFFDDEGNKIDPMTVKKPSLCLLCKNNDTSDKIENTLCMMTRYDQRNEENFECGAFDEALN</sequence>
<protein>
    <submittedName>
        <fullName evidence="1">Uncharacterized protein</fullName>
    </submittedName>
</protein>
<dbReference type="EMBL" id="PYGF01000001">
    <property type="protein sequence ID" value="PSL07182.1"/>
    <property type="molecule type" value="Genomic_DNA"/>
</dbReference>
<proteinExistence type="predicted"/>